<dbReference type="InterPro" id="IPR004158">
    <property type="entry name" value="DUF247_pln"/>
</dbReference>
<dbReference type="PANTHER" id="PTHR31170">
    <property type="entry name" value="BNAC04G53230D PROTEIN"/>
    <property type="match status" value="1"/>
</dbReference>
<dbReference type="PANTHER" id="PTHR31170:SF21">
    <property type="match status" value="1"/>
</dbReference>
<keyword evidence="4" id="KW-1185">Reference proteome</keyword>
<dbReference type="Proteomes" id="UP001152523">
    <property type="component" value="Unassembled WGS sequence"/>
</dbReference>
<feature type="compositionally biased region" description="Basic and acidic residues" evidence="1">
    <location>
        <begin position="1"/>
        <end position="18"/>
    </location>
</feature>
<evidence type="ECO:0000313" key="4">
    <source>
        <dbReference type="Proteomes" id="UP001152523"/>
    </source>
</evidence>
<evidence type="ECO:0000256" key="1">
    <source>
        <dbReference type="SAM" id="MobiDB-lite"/>
    </source>
</evidence>
<protein>
    <submittedName>
        <fullName evidence="3">Uncharacterized protein</fullName>
    </submittedName>
</protein>
<evidence type="ECO:0000256" key="2">
    <source>
        <dbReference type="SAM" id="Phobius"/>
    </source>
</evidence>
<name>A0AAV0EHS4_9ASTE</name>
<comment type="caution">
    <text evidence="3">The sequence shown here is derived from an EMBL/GenBank/DDBJ whole genome shotgun (WGS) entry which is preliminary data.</text>
</comment>
<sequence length="487" mass="55667">MDGRNSTEELPRDEKAEEITSNSVQVNVEELIQSMETQLLVLPKITTKSSSCSIFLVSQVFTHSDEPYQPRTVSIGPYHRGKPHLKAMEEHKWRFLKRAIARTGVGMAPLIKEVNLVEKQARESYSEAIPTPKDKPNEFLEMLVLDGVFVIEILRAFSNVVPFDKDDLFGSMQWMRFRLRDDFLCLENQIPYIVLQKLFKLTEMVSVDRLLSGSRPTLSVTALHLFKLSDELERDPELVGDALNGDFEGLHLLDLVRKSYFPKLDPKVSASGNRPIKGSSQGTPKARNIRSISKLRRAGIEVKLRRDHDCKRSFLQVEFKRGVIRMPLLELDDTMCAFLLNCVAFEQCHEGKDRRMSEYASFLDCLIDTHEDVDLLCEAKILRHHLGTQREVAEFVSRLGKAAAGNADESYLRDVYDGVNKYCDKKFHVYLAEVRDTHFRSPWTALSLLAALILLALTVGQTIYTIYPYYHSHEEKHTPAPPPKPYP</sequence>
<evidence type="ECO:0000313" key="3">
    <source>
        <dbReference type="EMBL" id="CAH9123626.1"/>
    </source>
</evidence>
<keyword evidence="2" id="KW-0812">Transmembrane</keyword>
<feature type="transmembrane region" description="Helical" evidence="2">
    <location>
        <begin position="443"/>
        <end position="467"/>
    </location>
</feature>
<accession>A0AAV0EHS4</accession>
<dbReference type="Pfam" id="PF03140">
    <property type="entry name" value="DUF247"/>
    <property type="match status" value="1"/>
</dbReference>
<reference evidence="3" key="1">
    <citation type="submission" date="2022-07" db="EMBL/GenBank/DDBJ databases">
        <authorList>
            <person name="Macas J."/>
            <person name="Novak P."/>
            <person name="Neumann P."/>
        </authorList>
    </citation>
    <scope>NUCLEOTIDE SEQUENCE</scope>
</reference>
<feature type="region of interest" description="Disordered" evidence="1">
    <location>
        <begin position="1"/>
        <end position="21"/>
    </location>
</feature>
<dbReference type="EMBL" id="CAMAPF010000931">
    <property type="protein sequence ID" value="CAH9123626.1"/>
    <property type="molecule type" value="Genomic_DNA"/>
</dbReference>
<gene>
    <name evidence="3" type="ORF">CEPIT_LOCUS25362</name>
</gene>
<dbReference type="AlphaFoldDB" id="A0AAV0EHS4"/>
<proteinExistence type="predicted"/>
<keyword evidence="2" id="KW-1133">Transmembrane helix</keyword>
<organism evidence="3 4">
    <name type="scientific">Cuscuta epithymum</name>
    <dbReference type="NCBI Taxonomy" id="186058"/>
    <lineage>
        <taxon>Eukaryota</taxon>
        <taxon>Viridiplantae</taxon>
        <taxon>Streptophyta</taxon>
        <taxon>Embryophyta</taxon>
        <taxon>Tracheophyta</taxon>
        <taxon>Spermatophyta</taxon>
        <taxon>Magnoliopsida</taxon>
        <taxon>eudicotyledons</taxon>
        <taxon>Gunneridae</taxon>
        <taxon>Pentapetalae</taxon>
        <taxon>asterids</taxon>
        <taxon>lamiids</taxon>
        <taxon>Solanales</taxon>
        <taxon>Convolvulaceae</taxon>
        <taxon>Cuscuteae</taxon>
        <taxon>Cuscuta</taxon>
        <taxon>Cuscuta subgen. Cuscuta</taxon>
    </lineage>
</organism>
<keyword evidence="2" id="KW-0472">Membrane</keyword>